<dbReference type="InterPro" id="IPR001138">
    <property type="entry name" value="Zn2Cys6_DnaBD"/>
</dbReference>
<dbReference type="VEuPathDB" id="FungiDB:F4678DRAFT_396872"/>
<evidence type="ECO:0000256" key="6">
    <source>
        <dbReference type="SAM" id="MobiDB-lite"/>
    </source>
</evidence>
<dbReference type="CDD" id="cd12148">
    <property type="entry name" value="fungal_TF_MHR"/>
    <property type="match status" value="1"/>
</dbReference>
<keyword evidence="3" id="KW-0805">Transcription regulation</keyword>
<organism evidence="8 9">
    <name type="scientific">Xylaria arbuscula</name>
    <dbReference type="NCBI Taxonomy" id="114810"/>
    <lineage>
        <taxon>Eukaryota</taxon>
        <taxon>Fungi</taxon>
        <taxon>Dikarya</taxon>
        <taxon>Ascomycota</taxon>
        <taxon>Pezizomycotina</taxon>
        <taxon>Sordariomycetes</taxon>
        <taxon>Xylariomycetidae</taxon>
        <taxon>Xylariales</taxon>
        <taxon>Xylariaceae</taxon>
        <taxon>Xylaria</taxon>
    </lineage>
</organism>
<evidence type="ECO:0000259" key="7">
    <source>
        <dbReference type="PROSITE" id="PS50048"/>
    </source>
</evidence>
<evidence type="ECO:0000256" key="4">
    <source>
        <dbReference type="ARBA" id="ARBA00023163"/>
    </source>
</evidence>
<dbReference type="GO" id="GO:0008270">
    <property type="term" value="F:zinc ion binding"/>
    <property type="evidence" value="ECO:0007669"/>
    <property type="project" value="InterPro"/>
</dbReference>
<evidence type="ECO:0000256" key="5">
    <source>
        <dbReference type="ARBA" id="ARBA00023242"/>
    </source>
</evidence>
<dbReference type="CDD" id="cd00067">
    <property type="entry name" value="GAL4"/>
    <property type="match status" value="1"/>
</dbReference>
<dbReference type="PROSITE" id="PS00463">
    <property type="entry name" value="ZN2_CY6_FUNGAL_1"/>
    <property type="match status" value="1"/>
</dbReference>
<protein>
    <recommendedName>
        <fullName evidence="7">Zn(2)-C6 fungal-type domain-containing protein</fullName>
    </recommendedName>
</protein>
<dbReference type="Pfam" id="PF00172">
    <property type="entry name" value="Zn_clus"/>
    <property type="match status" value="1"/>
</dbReference>
<sequence length="890" mass="98437">MGPAPGSNPPNAGRTQIACQNCAQAKTGCDKGVPCTRCREKGLNCTVRYARRSTKSAYRAAQTSRRPSVSIPAQHPLPPSPSMMTINIGTPFAPASMDINQGVPHGDPQVKPLIPSPNPQMTIDPRMSQHDHVLYGSPLQARPDFSLSPLMMPSVDDVNFSNYDNNLMYQGLGPHEGWGVDDYPIYTDDPPFMQPDSLTLPNLSPMTSSMSEPIESTVGSTHTRSTSIISSRDVDQLLLGSNWPANRPAIETGALIASESGWPIARCNPVIFSGNCPKTAIIYLESLENKSRHEDTWNALEGALDNTAESGGADFTSVVPLQPGSRDRILAITQGFLQNALNIHRRGLQFHDGQCHSYLVLPPNKILEYFLRSYVRNLSCLYSLVPSGHVDPNEMIARGQASILLALLMISQGASVVSSEEARTLSAGLIETCRISLFDIIEKNVDLCADTTIHRCSLLFTLLGAWSGDKWLMDIAMGQRGMYISMLKHAGMFESAADPSSSDLTNIEASWRSWLDRETKNRLVYNWVMVDQELSLFHDTAPMIAVTDLCTPLPGPEDLWMSGDASQWMTAMQSNINCPPANASAQLFSPPSLTPSLFALFRDFLHNSPENQKWGALTPHRLRLLLHPLQSLLWNLRELKCYLSTMQKPTTGASKSAEKTSPMDNQANTQNLLQRWYELSRQYFQANPTCVVSKTNLVLFHLISLNPITNFPAIERLARREGIPSTETLWDFPAQHGPYIHNIEETVYHCGQVVSLVRAIPTDLRPIWWSAAIYRALLILWAYSILRRDASFLQDPETGIPLVIDKAAVGDEDLYNYMWGNGPKAVPVLSGPNNTTMSLDDQSKVADYAVKMLEEGVSTRFSDGIKRKLIALGKAWNGAQPLMMSQMLVL</sequence>
<dbReference type="Proteomes" id="UP001148614">
    <property type="component" value="Unassembled WGS sequence"/>
</dbReference>
<dbReference type="SUPFAM" id="SSF57701">
    <property type="entry name" value="Zn2/Cys6 DNA-binding domain"/>
    <property type="match status" value="1"/>
</dbReference>
<dbReference type="PANTHER" id="PTHR47660">
    <property type="entry name" value="TRANSCRIPTION FACTOR WITH C2H2 AND ZN(2)-CYS(6) DNA BINDING DOMAIN (EUROFUNG)-RELATED-RELATED"/>
    <property type="match status" value="1"/>
</dbReference>
<feature type="region of interest" description="Disordered" evidence="6">
    <location>
        <begin position="207"/>
        <end position="226"/>
    </location>
</feature>
<dbReference type="Gene3D" id="4.10.240.10">
    <property type="entry name" value="Zn(2)-C6 fungal-type DNA-binding domain"/>
    <property type="match status" value="1"/>
</dbReference>
<dbReference type="SMART" id="SM00066">
    <property type="entry name" value="GAL4"/>
    <property type="match status" value="1"/>
</dbReference>
<dbReference type="PANTHER" id="PTHR47660:SF2">
    <property type="entry name" value="TRANSCRIPTION FACTOR WITH C2H2 AND ZN(2)-CYS(6) DNA BINDING DOMAIN (EUROFUNG)"/>
    <property type="match status" value="1"/>
</dbReference>
<keyword evidence="4" id="KW-0804">Transcription</keyword>
<dbReference type="GO" id="GO:0000981">
    <property type="term" value="F:DNA-binding transcription factor activity, RNA polymerase II-specific"/>
    <property type="evidence" value="ECO:0007669"/>
    <property type="project" value="InterPro"/>
</dbReference>
<accession>A0A9W8TS86</accession>
<dbReference type="AlphaFoldDB" id="A0A9W8TS86"/>
<keyword evidence="9" id="KW-1185">Reference proteome</keyword>
<name>A0A9W8TS86_9PEZI</name>
<evidence type="ECO:0000256" key="3">
    <source>
        <dbReference type="ARBA" id="ARBA00023015"/>
    </source>
</evidence>
<keyword evidence="5" id="KW-0539">Nucleus</keyword>
<keyword evidence="2" id="KW-0862">Zinc</keyword>
<dbReference type="InterPro" id="IPR036864">
    <property type="entry name" value="Zn2-C6_fun-type_DNA-bd_sf"/>
</dbReference>
<evidence type="ECO:0000256" key="2">
    <source>
        <dbReference type="ARBA" id="ARBA00022833"/>
    </source>
</evidence>
<dbReference type="EMBL" id="JANPWZ010000007">
    <property type="protein sequence ID" value="KAJ3580419.1"/>
    <property type="molecule type" value="Genomic_DNA"/>
</dbReference>
<evidence type="ECO:0000313" key="9">
    <source>
        <dbReference type="Proteomes" id="UP001148614"/>
    </source>
</evidence>
<keyword evidence="1" id="KW-0479">Metal-binding</keyword>
<proteinExistence type="predicted"/>
<reference evidence="8" key="1">
    <citation type="submission" date="2022-07" db="EMBL/GenBank/DDBJ databases">
        <title>Genome Sequence of Xylaria arbuscula.</title>
        <authorList>
            <person name="Buettner E."/>
        </authorList>
    </citation>
    <scope>NUCLEOTIDE SEQUENCE</scope>
    <source>
        <strain evidence="8">VT107</strain>
    </source>
</reference>
<evidence type="ECO:0000256" key="1">
    <source>
        <dbReference type="ARBA" id="ARBA00022723"/>
    </source>
</evidence>
<evidence type="ECO:0000313" key="8">
    <source>
        <dbReference type="EMBL" id="KAJ3580419.1"/>
    </source>
</evidence>
<dbReference type="PROSITE" id="PS50048">
    <property type="entry name" value="ZN2_CY6_FUNGAL_2"/>
    <property type="match status" value="1"/>
</dbReference>
<comment type="caution">
    <text evidence="8">The sequence shown here is derived from an EMBL/GenBank/DDBJ whole genome shotgun (WGS) entry which is preliminary data.</text>
</comment>
<feature type="region of interest" description="Disordered" evidence="6">
    <location>
        <begin position="56"/>
        <end position="80"/>
    </location>
</feature>
<gene>
    <name evidence="8" type="ORF">NPX13_g140</name>
</gene>
<feature type="domain" description="Zn(2)-C6 fungal-type" evidence="7">
    <location>
        <begin position="18"/>
        <end position="47"/>
    </location>
</feature>